<organism evidence="1">
    <name type="scientific">Siphoviridae sp. cttFh17</name>
    <dbReference type="NCBI Taxonomy" id="2826491"/>
    <lineage>
        <taxon>Viruses</taxon>
        <taxon>Duplodnaviria</taxon>
        <taxon>Heunggongvirae</taxon>
        <taxon>Uroviricota</taxon>
        <taxon>Caudoviricetes</taxon>
    </lineage>
</organism>
<dbReference type="EMBL" id="BK015176">
    <property type="protein sequence ID" value="DAD94342.1"/>
    <property type="molecule type" value="Genomic_DNA"/>
</dbReference>
<accession>A0A8S5NI05</accession>
<protein>
    <submittedName>
        <fullName evidence="1">Uncharacterized protein</fullName>
    </submittedName>
</protein>
<reference evidence="1" key="1">
    <citation type="journal article" date="2021" name="Proc. Natl. Acad. Sci. U.S.A.">
        <title>A Catalog of Tens of Thousands of Viruses from Human Metagenomes Reveals Hidden Associations with Chronic Diseases.</title>
        <authorList>
            <person name="Tisza M.J."/>
            <person name="Buck C.B."/>
        </authorList>
    </citation>
    <scope>NUCLEOTIDE SEQUENCE</scope>
    <source>
        <strain evidence="1">CttFh17</strain>
    </source>
</reference>
<name>A0A8S5NI05_9CAUD</name>
<sequence length="53" mass="6333">MQYKNRYTDKAKQNAYMNACDCLYFGFGKIFWNDCGCNDDSVWDQAMRDMQDL</sequence>
<evidence type="ECO:0000313" key="1">
    <source>
        <dbReference type="EMBL" id="DAD94342.1"/>
    </source>
</evidence>
<proteinExistence type="predicted"/>